<proteinExistence type="predicted"/>
<dbReference type="STRING" id="284581.AMD01_07195"/>
<evidence type="ECO:0000313" key="1">
    <source>
        <dbReference type="EMBL" id="KOO47131.1"/>
    </source>
</evidence>
<protein>
    <recommendedName>
        <fullName evidence="3">ATP-grasp domain-containing protein</fullName>
    </recommendedName>
</protein>
<dbReference type="InterPro" id="IPR026838">
    <property type="entry name" value="YheC/D"/>
</dbReference>
<evidence type="ECO:0000313" key="2">
    <source>
        <dbReference type="Proteomes" id="UP000037558"/>
    </source>
</evidence>
<dbReference type="EMBL" id="LILC01000010">
    <property type="protein sequence ID" value="KOO47131.1"/>
    <property type="molecule type" value="Genomic_DNA"/>
</dbReference>
<dbReference type="Proteomes" id="UP000037558">
    <property type="component" value="Unassembled WGS sequence"/>
</dbReference>
<dbReference type="Gene3D" id="3.30.470.20">
    <property type="entry name" value="ATP-grasp fold, B domain"/>
    <property type="match status" value="1"/>
</dbReference>
<evidence type="ECO:0008006" key="3">
    <source>
        <dbReference type="Google" id="ProtNLM"/>
    </source>
</evidence>
<name>A0A0M0L7Q8_9BACI</name>
<dbReference type="Pfam" id="PF14398">
    <property type="entry name" value="ATPgrasp_YheCD"/>
    <property type="match status" value="1"/>
</dbReference>
<reference evidence="2" key="1">
    <citation type="submission" date="2015-08" db="EMBL/GenBank/DDBJ databases">
        <title>Fjat-14210 dsm16467.</title>
        <authorList>
            <person name="Liu B."/>
            <person name="Wang J."/>
            <person name="Zhu Y."/>
            <person name="Liu G."/>
            <person name="Chen Q."/>
            <person name="Chen Z."/>
            <person name="Lan J."/>
            <person name="Che J."/>
            <person name="Ge C."/>
            <person name="Shi H."/>
            <person name="Pan Z."/>
            <person name="Liu X."/>
        </authorList>
    </citation>
    <scope>NUCLEOTIDE SEQUENCE [LARGE SCALE GENOMIC DNA]</scope>
    <source>
        <strain evidence="2">DSM 16467</strain>
    </source>
</reference>
<dbReference type="RefSeq" id="WP_053400719.1">
    <property type="nucleotide sequence ID" value="NZ_LILC01000010.1"/>
</dbReference>
<comment type="caution">
    <text evidence="1">The sequence shown here is derived from an EMBL/GenBank/DDBJ whole genome shotgun (WGS) entry which is preliminary data.</text>
</comment>
<dbReference type="OrthoDB" id="7869153at2"/>
<dbReference type="AlphaFoldDB" id="A0A0M0L7Q8"/>
<gene>
    <name evidence="1" type="ORF">AMD01_07195</name>
</gene>
<sequence length="449" mass="51663">MTTLFRLSIFEHEQDMVYLPRGINTLFSHLSFGGNCLCCSFSNSKKDEISVSSSLATKLLLPQMEKVHLFFHEETLHIGPLVGIFSAGFTGSLLRPIGGRSLFFAKLLSHVKSTGGSAFLFGTHHINWENGTINGYFYTDKGWIQQLIPFPHVVYDRLPNRRVEQYETFKLVKERLQKEYLIPWFNPGFFNKWSIYQLLQQEQSVQTYLPETRYAPSFDEIRDMIHRHQTVFLKPVNGSLGKGIIQISYDSQENRYDCQYRLGTENMQRTFYQFDTLASHILSDLNLKDYLIQQGISLIRRHERKVDFRVHTNKNECGMWEMTAVAAKLSGRGSVTTHLKNGGIVQTLDELFASASKVKEIMAKLQTASLLISSVLENRMEELIGEIGFDFGIDDRGNVWLFEANSKPGRSIFSHPKLHHEDVRTQQLFLAYAKHLAEKSIQEPEVLYT</sequence>
<keyword evidence="2" id="KW-1185">Reference proteome</keyword>
<organism evidence="1 2">
    <name type="scientific">Priestia koreensis</name>
    <dbReference type="NCBI Taxonomy" id="284581"/>
    <lineage>
        <taxon>Bacteria</taxon>
        <taxon>Bacillati</taxon>
        <taxon>Bacillota</taxon>
        <taxon>Bacilli</taxon>
        <taxon>Bacillales</taxon>
        <taxon>Bacillaceae</taxon>
        <taxon>Priestia</taxon>
    </lineage>
</organism>
<accession>A0A0M0L7Q8</accession>
<dbReference type="PATRIC" id="fig|284581.3.peg.1320"/>
<dbReference type="SUPFAM" id="SSF56059">
    <property type="entry name" value="Glutathione synthetase ATP-binding domain-like"/>
    <property type="match status" value="1"/>
</dbReference>